<keyword evidence="2" id="KW-1185">Reference proteome</keyword>
<organism evidence="1 2">
    <name type="scientific">Terfezia boudieri ATCC MYA-4762</name>
    <dbReference type="NCBI Taxonomy" id="1051890"/>
    <lineage>
        <taxon>Eukaryota</taxon>
        <taxon>Fungi</taxon>
        <taxon>Dikarya</taxon>
        <taxon>Ascomycota</taxon>
        <taxon>Pezizomycotina</taxon>
        <taxon>Pezizomycetes</taxon>
        <taxon>Pezizales</taxon>
        <taxon>Pezizaceae</taxon>
        <taxon>Terfezia</taxon>
    </lineage>
</organism>
<name>A0A3N4M790_9PEZI</name>
<proteinExistence type="predicted"/>
<dbReference type="InParanoid" id="A0A3N4M790"/>
<dbReference type="Proteomes" id="UP000267821">
    <property type="component" value="Unassembled WGS sequence"/>
</dbReference>
<evidence type="ECO:0000313" key="1">
    <source>
        <dbReference type="EMBL" id="RPB29509.1"/>
    </source>
</evidence>
<reference evidence="1 2" key="1">
    <citation type="journal article" date="2018" name="Nat. Ecol. Evol.">
        <title>Pezizomycetes genomes reveal the molecular basis of ectomycorrhizal truffle lifestyle.</title>
        <authorList>
            <person name="Murat C."/>
            <person name="Payen T."/>
            <person name="Noel B."/>
            <person name="Kuo A."/>
            <person name="Morin E."/>
            <person name="Chen J."/>
            <person name="Kohler A."/>
            <person name="Krizsan K."/>
            <person name="Balestrini R."/>
            <person name="Da Silva C."/>
            <person name="Montanini B."/>
            <person name="Hainaut M."/>
            <person name="Levati E."/>
            <person name="Barry K.W."/>
            <person name="Belfiori B."/>
            <person name="Cichocki N."/>
            <person name="Clum A."/>
            <person name="Dockter R.B."/>
            <person name="Fauchery L."/>
            <person name="Guy J."/>
            <person name="Iotti M."/>
            <person name="Le Tacon F."/>
            <person name="Lindquist E.A."/>
            <person name="Lipzen A."/>
            <person name="Malagnac F."/>
            <person name="Mello A."/>
            <person name="Molinier V."/>
            <person name="Miyauchi S."/>
            <person name="Poulain J."/>
            <person name="Riccioni C."/>
            <person name="Rubini A."/>
            <person name="Sitrit Y."/>
            <person name="Splivallo R."/>
            <person name="Traeger S."/>
            <person name="Wang M."/>
            <person name="Zifcakova L."/>
            <person name="Wipf D."/>
            <person name="Zambonelli A."/>
            <person name="Paolocci F."/>
            <person name="Nowrousian M."/>
            <person name="Ottonello S."/>
            <person name="Baldrian P."/>
            <person name="Spatafora J.W."/>
            <person name="Henrissat B."/>
            <person name="Nagy L.G."/>
            <person name="Aury J.M."/>
            <person name="Wincker P."/>
            <person name="Grigoriev I.V."/>
            <person name="Bonfante P."/>
            <person name="Martin F.M."/>
        </authorList>
    </citation>
    <scope>NUCLEOTIDE SEQUENCE [LARGE SCALE GENOMIC DNA]</scope>
    <source>
        <strain evidence="1 2">ATCC MYA-4762</strain>
    </source>
</reference>
<evidence type="ECO:0000313" key="2">
    <source>
        <dbReference type="Proteomes" id="UP000267821"/>
    </source>
</evidence>
<protein>
    <submittedName>
        <fullName evidence="1">Uncharacterized protein</fullName>
    </submittedName>
</protein>
<dbReference type="EMBL" id="ML121527">
    <property type="protein sequence ID" value="RPB29509.1"/>
    <property type="molecule type" value="Genomic_DNA"/>
</dbReference>
<dbReference type="AlphaFoldDB" id="A0A3N4M790"/>
<accession>A0A3N4M790</accession>
<sequence length="92" mass="10355">MSCQEAVCESPSGLCYRRPVGARCSAPQIWPGCARRGLNLKCPCGDHGVCLQEYAHREQQHTLNARTESCRHLLLVPYARYIYIVCPRPATH</sequence>
<gene>
    <name evidence="1" type="ORF">L211DRAFT_21294</name>
</gene>